<evidence type="ECO:0000313" key="9">
    <source>
        <dbReference type="Proteomes" id="UP000051562"/>
    </source>
</evidence>
<dbReference type="RefSeq" id="WP_055730938.1">
    <property type="nucleotide sequence ID" value="NZ_FUYX01000002.1"/>
</dbReference>
<sequence length="363" mass="39048">MNWAYWNPVKVRFGTGLFNELAGMIDGRRWALVTYDQPIFRELAARLTEAAGAPLVTISNIETNPDCADLSESCRQFGAAAERPEVIVALGGGSMIDAAKVLAASGGDFETVRRHLVEKRPLDAAAIIPIIAVPTTAGTGSEVTSWATVWDSANGSKYSLAHPRLYPETAVLDPALTVGAPRGLTLATGLDALSHALESIWNVNGNPVSANYAIEAAREIIDTLPRLLERLDDEELRARQMRASLLAGLAFSNTKTALAHNISYDITLKSGTIHGIACSFSLPIVMRWAMGVKPQCDAALRRVFGPDLEAGAERLETFLQNLGVKTDPAAYGVSPVEWDRLVDKAMQGERGRNFIGRLPAKAA</sequence>
<dbReference type="Gene3D" id="1.20.1090.10">
    <property type="entry name" value="Dehydroquinate synthase-like - alpha domain"/>
    <property type="match status" value="1"/>
</dbReference>
<dbReference type="InterPro" id="IPR017775">
    <property type="entry name" value="ADH_Fe_PsrA-like"/>
</dbReference>
<feature type="domain" description="Fe-containing alcohol dehydrogenase-like C-terminal" evidence="6">
    <location>
        <begin position="185"/>
        <end position="348"/>
    </location>
</feature>
<evidence type="ECO:0000256" key="3">
    <source>
        <dbReference type="ARBA" id="ARBA00023002"/>
    </source>
</evidence>
<dbReference type="Pfam" id="PF25137">
    <property type="entry name" value="ADH_Fe_C"/>
    <property type="match status" value="1"/>
</dbReference>
<evidence type="ECO:0000259" key="5">
    <source>
        <dbReference type="Pfam" id="PF00465"/>
    </source>
</evidence>
<gene>
    <name evidence="7" type="ORF">ARD30_25105</name>
    <name evidence="8" type="ORF">SAMN05660750_00724</name>
</gene>
<dbReference type="PROSITE" id="PS00913">
    <property type="entry name" value="ADH_IRON_1"/>
    <property type="match status" value="1"/>
</dbReference>
<dbReference type="EMBL" id="LMAR01000094">
    <property type="protein sequence ID" value="KQK27671.1"/>
    <property type="molecule type" value="Genomic_DNA"/>
</dbReference>
<proteinExistence type="inferred from homology"/>
<dbReference type="GO" id="GO:0046872">
    <property type="term" value="F:metal ion binding"/>
    <property type="evidence" value="ECO:0007669"/>
    <property type="project" value="InterPro"/>
</dbReference>
<evidence type="ECO:0000313" key="7">
    <source>
        <dbReference type="EMBL" id="KQK27671.1"/>
    </source>
</evidence>
<dbReference type="InterPro" id="IPR018211">
    <property type="entry name" value="ADH_Fe_CS"/>
</dbReference>
<evidence type="ECO:0000256" key="2">
    <source>
        <dbReference type="ARBA" id="ARBA00007358"/>
    </source>
</evidence>
<comment type="cofactor">
    <cofactor evidence="1">
        <name>Fe cation</name>
        <dbReference type="ChEBI" id="CHEBI:24875"/>
    </cofactor>
</comment>
<dbReference type="GO" id="GO:0017000">
    <property type="term" value="P:antibiotic biosynthetic process"/>
    <property type="evidence" value="ECO:0007669"/>
    <property type="project" value="InterPro"/>
</dbReference>
<dbReference type="Pfam" id="PF00465">
    <property type="entry name" value="Fe-ADH"/>
    <property type="match status" value="1"/>
</dbReference>
<feature type="domain" description="Alcohol dehydrogenase iron-type/glycerol dehydrogenase GldA" evidence="5">
    <location>
        <begin position="8"/>
        <end position="174"/>
    </location>
</feature>
<protein>
    <submittedName>
        <fullName evidence="7">Alcohol dehydrogenase</fullName>
    </submittedName>
</protein>
<dbReference type="NCBIfam" id="TIGR03405">
    <property type="entry name" value="Phn_Fe-ADH"/>
    <property type="match status" value="1"/>
</dbReference>
<accession>A0A0Q3HXZ2</accession>
<dbReference type="InterPro" id="IPR039697">
    <property type="entry name" value="Alcohol_dehydrogenase_Fe"/>
</dbReference>
<dbReference type="OrthoDB" id="9815791at2"/>
<dbReference type="EMBL" id="FUYX01000002">
    <property type="protein sequence ID" value="SKB44799.1"/>
    <property type="molecule type" value="Genomic_DNA"/>
</dbReference>
<dbReference type="InterPro" id="IPR035873">
    <property type="entry name" value="PhpC"/>
</dbReference>
<dbReference type="Proteomes" id="UP000190130">
    <property type="component" value="Unassembled WGS sequence"/>
</dbReference>
<dbReference type="InterPro" id="IPR056798">
    <property type="entry name" value="ADH_Fe_C"/>
</dbReference>
<keyword evidence="9" id="KW-1185">Reference proteome</keyword>
<name>A0A0Q3HXZ2_9HYPH</name>
<dbReference type="Proteomes" id="UP000051562">
    <property type="component" value="Unassembled WGS sequence"/>
</dbReference>
<keyword evidence="4" id="KW-0520">NAD</keyword>
<dbReference type="GO" id="GO:0004022">
    <property type="term" value="F:alcohol dehydrogenase (NAD+) activity"/>
    <property type="evidence" value="ECO:0007669"/>
    <property type="project" value="TreeGrafter"/>
</dbReference>
<comment type="similarity">
    <text evidence="2">Belongs to the iron-containing alcohol dehydrogenase family.</text>
</comment>
<dbReference type="CDD" id="cd08182">
    <property type="entry name" value="HEPD"/>
    <property type="match status" value="1"/>
</dbReference>
<dbReference type="PANTHER" id="PTHR11496:SF102">
    <property type="entry name" value="ALCOHOL DEHYDROGENASE 4"/>
    <property type="match status" value="1"/>
</dbReference>
<dbReference type="Gene3D" id="3.40.50.1970">
    <property type="match status" value="1"/>
</dbReference>
<evidence type="ECO:0000256" key="4">
    <source>
        <dbReference type="ARBA" id="ARBA00023027"/>
    </source>
</evidence>
<dbReference type="SUPFAM" id="SSF56796">
    <property type="entry name" value="Dehydroquinate synthase-like"/>
    <property type="match status" value="1"/>
</dbReference>
<evidence type="ECO:0000259" key="6">
    <source>
        <dbReference type="Pfam" id="PF25137"/>
    </source>
</evidence>
<evidence type="ECO:0000256" key="1">
    <source>
        <dbReference type="ARBA" id="ARBA00001962"/>
    </source>
</evidence>
<keyword evidence="3" id="KW-0560">Oxidoreductase</keyword>
<reference evidence="8 10" key="2">
    <citation type="submission" date="2017-02" db="EMBL/GenBank/DDBJ databases">
        <authorList>
            <person name="Peterson S.W."/>
        </authorList>
    </citation>
    <scope>NUCLEOTIDE SEQUENCE [LARGE SCALE GENOMIC DNA]</scope>
    <source>
        <strain evidence="8 10">DSM 9653</strain>
    </source>
</reference>
<dbReference type="AlphaFoldDB" id="A0A0Q3HXZ2"/>
<dbReference type="InterPro" id="IPR001670">
    <property type="entry name" value="ADH_Fe/GldA"/>
</dbReference>
<dbReference type="PANTHER" id="PTHR11496">
    <property type="entry name" value="ALCOHOL DEHYDROGENASE"/>
    <property type="match status" value="1"/>
</dbReference>
<evidence type="ECO:0000313" key="10">
    <source>
        <dbReference type="Proteomes" id="UP000190130"/>
    </source>
</evidence>
<organism evidence="7 9">
    <name type="scientific">Bosea thiooxidans</name>
    <dbReference type="NCBI Taxonomy" id="53254"/>
    <lineage>
        <taxon>Bacteria</taxon>
        <taxon>Pseudomonadati</taxon>
        <taxon>Pseudomonadota</taxon>
        <taxon>Alphaproteobacteria</taxon>
        <taxon>Hyphomicrobiales</taxon>
        <taxon>Boseaceae</taxon>
        <taxon>Bosea</taxon>
    </lineage>
</organism>
<dbReference type="STRING" id="53254.SAMN05660750_00724"/>
<evidence type="ECO:0000313" key="8">
    <source>
        <dbReference type="EMBL" id="SKB44799.1"/>
    </source>
</evidence>
<reference evidence="7 9" key="1">
    <citation type="submission" date="2015-10" db="EMBL/GenBank/DDBJ databases">
        <title>Draft genome of Bosea thiooxidans.</title>
        <authorList>
            <person name="Wang X."/>
        </authorList>
    </citation>
    <scope>NUCLEOTIDE SEQUENCE [LARGE SCALE GENOMIC DNA]</scope>
    <source>
        <strain evidence="7 9">CGMCC 9174</strain>
    </source>
</reference>